<dbReference type="AlphaFoldDB" id="A0A9J5X3N5"/>
<name>A0A9J5X3N5_SOLCO</name>
<evidence type="ECO:0008006" key="3">
    <source>
        <dbReference type="Google" id="ProtNLM"/>
    </source>
</evidence>
<keyword evidence="2" id="KW-1185">Reference proteome</keyword>
<sequence>MRYFRKLDLMKTMSTTTNSKTLAKTPNLETKTQKEEVAENFPKLKSPLEGLGTATVGKGKKSEGTRSSIEDRDEVIFSGPYTMSSRPVIVKAWYPNFNFNNEVLRMIPLWVKLPNLPLNCWGQGLIKQNWKCTSCIDRISFVRILVEIDITQVLPTHVKVQDPNGRMFEQSIKYEWKPSYTTKKIMNIDLEIPT</sequence>
<evidence type="ECO:0000313" key="1">
    <source>
        <dbReference type="EMBL" id="KAG5581908.1"/>
    </source>
</evidence>
<evidence type="ECO:0000313" key="2">
    <source>
        <dbReference type="Proteomes" id="UP000824120"/>
    </source>
</evidence>
<organism evidence="1 2">
    <name type="scientific">Solanum commersonii</name>
    <name type="common">Commerson's wild potato</name>
    <name type="synonym">Commerson's nightshade</name>
    <dbReference type="NCBI Taxonomy" id="4109"/>
    <lineage>
        <taxon>Eukaryota</taxon>
        <taxon>Viridiplantae</taxon>
        <taxon>Streptophyta</taxon>
        <taxon>Embryophyta</taxon>
        <taxon>Tracheophyta</taxon>
        <taxon>Spermatophyta</taxon>
        <taxon>Magnoliopsida</taxon>
        <taxon>eudicotyledons</taxon>
        <taxon>Gunneridae</taxon>
        <taxon>Pentapetalae</taxon>
        <taxon>asterids</taxon>
        <taxon>lamiids</taxon>
        <taxon>Solanales</taxon>
        <taxon>Solanaceae</taxon>
        <taxon>Solanoideae</taxon>
        <taxon>Solaneae</taxon>
        <taxon>Solanum</taxon>
    </lineage>
</organism>
<dbReference type="Proteomes" id="UP000824120">
    <property type="component" value="Chromosome 10"/>
</dbReference>
<comment type="caution">
    <text evidence="1">The sequence shown here is derived from an EMBL/GenBank/DDBJ whole genome shotgun (WGS) entry which is preliminary data.</text>
</comment>
<dbReference type="EMBL" id="JACXVP010000010">
    <property type="protein sequence ID" value="KAG5581908.1"/>
    <property type="molecule type" value="Genomic_DNA"/>
</dbReference>
<dbReference type="OrthoDB" id="1433777at2759"/>
<dbReference type="PANTHER" id="PTHR33233">
    <property type="entry name" value="ENDONUCLEASE/EXONUCLEASE/PHOSPHATASE"/>
    <property type="match status" value="1"/>
</dbReference>
<proteinExistence type="predicted"/>
<dbReference type="PANTHER" id="PTHR33233:SF17">
    <property type="entry name" value="DUF4283 DOMAIN-CONTAINING PROTEIN"/>
    <property type="match status" value="1"/>
</dbReference>
<protein>
    <recommendedName>
        <fullName evidence="3">DUF4283 domain-containing protein</fullName>
    </recommendedName>
</protein>
<reference evidence="1 2" key="1">
    <citation type="submission" date="2020-09" db="EMBL/GenBank/DDBJ databases">
        <title>De no assembly of potato wild relative species, Solanum commersonii.</title>
        <authorList>
            <person name="Cho K."/>
        </authorList>
    </citation>
    <scope>NUCLEOTIDE SEQUENCE [LARGE SCALE GENOMIC DNA]</scope>
    <source>
        <strain evidence="1">LZ3.2</strain>
        <tissue evidence="1">Leaf</tissue>
    </source>
</reference>
<gene>
    <name evidence="1" type="ORF">H5410_052535</name>
</gene>
<accession>A0A9J5X3N5</accession>